<feature type="signal peptide" evidence="1">
    <location>
        <begin position="1"/>
        <end position="23"/>
    </location>
</feature>
<dbReference type="EMBL" id="JACHXV010000015">
    <property type="protein sequence ID" value="MBB3175011.1"/>
    <property type="molecule type" value="Genomic_DNA"/>
</dbReference>
<feature type="chain" id="PRO_5036241475" description="Secreted protein" evidence="1">
    <location>
        <begin position="24"/>
        <end position="122"/>
    </location>
</feature>
<keyword evidence="4" id="KW-1185">Reference proteome</keyword>
<dbReference type="EMBL" id="JABXXQ010000003">
    <property type="protein sequence ID" value="NVN28861.1"/>
    <property type="molecule type" value="Genomic_DNA"/>
</dbReference>
<reference evidence="3 5" key="1">
    <citation type="submission" date="2020-06" db="EMBL/GenBank/DDBJ databases">
        <title>Description of novel acetic acid bacteria.</title>
        <authorList>
            <person name="Sombolestani A."/>
        </authorList>
    </citation>
    <scope>NUCLEOTIDE SEQUENCE [LARGE SCALE GENOMIC DNA]</scope>
    <source>
        <strain evidence="3 5">LMG 26838</strain>
    </source>
</reference>
<evidence type="ECO:0000256" key="1">
    <source>
        <dbReference type="SAM" id="SignalP"/>
    </source>
</evidence>
<evidence type="ECO:0000313" key="5">
    <source>
        <dbReference type="Proteomes" id="UP000565205"/>
    </source>
</evidence>
<accession>A0A850NG65</accession>
<dbReference type="AlphaFoldDB" id="A0A850NG65"/>
<gene>
    <name evidence="2" type="ORF">FHR90_002858</name>
    <name evidence="3" type="ORF">HUK83_00675</name>
</gene>
<organism evidence="3 5">
    <name type="scientific">Endobacter medicaginis</name>
    <dbReference type="NCBI Taxonomy" id="1181271"/>
    <lineage>
        <taxon>Bacteria</taxon>
        <taxon>Pseudomonadati</taxon>
        <taxon>Pseudomonadota</taxon>
        <taxon>Alphaproteobacteria</taxon>
        <taxon>Acetobacterales</taxon>
        <taxon>Acetobacteraceae</taxon>
        <taxon>Endobacter</taxon>
    </lineage>
</organism>
<dbReference type="RefSeq" id="WP_176621617.1">
    <property type="nucleotide sequence ID" value="NZ_JACHXV010000015.1"/>
</dbReference>
<comment type="caution">
    <text evidence="3">The sequence shown here is derived from an EMBL/GenBank/DDBJ whole genome shotgun (WGS) entry which is preliminary data.</text>
</comment>
<evidence type="ECO:0000313" key="4">
    <source>
        <dbReference type="Proteomes" id="UP000557688"/>
    </source>
</evidence>
<reference evidence="2 4" key="2">
    <citation type="submission" date="2020-08" db="EMBL/GenBank/DDBJ databases">
        <title>Genomic Encyclopedia of Type Strains, Phase III (KMG-III): the genomes of soil and plant-associated and newly described type strains.</title>
        <authorList>
            <person name="Whitman W."/>
        </authorList>
    </citation>
    <scope>NUCLEOTIDE SEQUENCE [LARGE SCALE GENOMIC DNA]</scope>
    <source>
        <strain evidence="2 4">CECT 8088</strain>
    </source>
</reference>
<name>A0A850NG65_9PROT</name>
<protein>
    <recommendedName>
        <fullName evidence="6">Secreted protein</fullName>
    </recommendedName>
</protein>
<dbReference type="Proteomes" id="UP000557688">
    <property type="component" value="Unassembled WGS sequence"/>
</dbReference>
<proteinExistence type="predicted"/>
<dbReference type="Proteomes" id="UP000565205">
    <property type="component" value="Unassembled WGS sequence"/>
</dbReference>
<evidence type="ECO:0008006" key="6">
    <source>
        <dbReference type="Google" id="ProtNLM"/>
    </source>
</evidence>
<sequence length="122" mass="12985">MVVVRKMLGPAIVLALSVTAARAQPAGPADARIQQILSVLRERPDEASPSCLDSLKEMHATEDALQSATSRGKSSDIELANDVLETDYQNVMQVCGVDATRVCHVPQDGKLGQACASLRRGN</sequence>
<keyword evidence="1" id="KW-0732">Signal</keyword>
<evidence type="ECO:0000313" key="3">
    <source>
        <dbReference type="EMBL" id="NVN28861.1"/>
    </source>
</evidence>
<evidence type="ECO:0000313" key="2">
    <source>
        <dbReference type="EMBL" id="MBB3175011.1"/>
    </source>
</evidence>